<evidence type="ECO:0000313" key="1">
    <source>
        <dbReference type="EMBL" id="JAH79191.1"/>
    </source>
</evidence>
<dbReference type="EMBL" id="GBXM01029386">
    <property type="protein sequence ID" value="JAH79191.1"/>
    <property type="molecule type" value="Transcribed_RNA"/>
</dbReference>
<proteinExistence type="predicted"/>
<reference evidence="1" key="2">
    <citation type="journal article" date="2015" name="Fish Shellfish Immunol.">
        <title>Early steps in the European eel (Anguilla anguilla)-Vibrio vulnificus interaction in the gills: Role of the RtxA13 toxin.</title>
        <authorList>
            <person name="Callol A."/>
            <person name="Pajuelo D."/>
            <person name="Ebbesson L."/>
            <person name="Teles M."/>
            <person name="MacKenzie S."/>
            <person name="Amaro C."/>
        </authorList>
    </citation>
    <scope>NUCLEOTIDE SEQUENCE</scope>
</reference>
<name>A0A0E9VMC8_ANGAN</name>
<dbReference type="AlphaFoldDB" id="A0A0E9VMC8"/>
<accession>A0A0E9VMC8</accession>
<protein>
    <submittedName>
        <fullName evidence="1">Uncharacterized protein</fullName>
    </submittedName>
</protein>
<reference evidence="1" key="1">
    <citation type="submission" date="2014-11" db="EMBL/GenBank/DDBJ databases">
        <authorList>
            <person name="Amaro Gonzalez C."/>
        </authorList>
    </citation>
    <scope>NUCLEOTIDE SEQUENCE</scope>
</reference>
<organism evidence="1">
    <name type="scientific">Anguilla anguilla</name>
    <name type="common">European freshwater eel</name>
    <name type="synonym">Muraena anguilla</name>
    <dbReference type="NCBI Taxonomy" id="7936"/>
    <lineage>
        <taxon>Eukaryota</taxon>
        <taxon>Metazoa</taxon>
        <taxon>Chordata</taxon>
        <taxon>Craniata</taxon>
        <taxon>Vertebrata</taxon>
        <taxon>Euteleostomi</taxon>
        <taxon>Actinopterygii</taxon>
        <taxon>Neopterygii</taxon>
        <taxon>Teleostei</taxon>
        <taxon>Anguilliformes</taxon>
        <taxon>Anguillidae</taxon>
        <taxon>Anguilla</taxon>
    </lineage>
</organism>
<sequence length="19" mass="2330">MVYFKDLSLTTVWQADLWL</sequence>